<evidence type="ECO:0000313" key="1">
    <source>
        <dbReference type="EMBL" id="RAL25709.1"/>
    </source>
</evidence>
<dbReference type="RefSeq" id="WP_113658323.1">
    <property type="nucleotide sequence ID" value="NZ_KZ845665.1"/>
</dbReference>
<reference evidence="1 2" key="1">
    <citation type="submission" date="2018-06" db="EMBL/GenBank/DDBJ databases">
        <title>Thermoflavimicrobium daqus sp. nov., a thermophilic microbe isolated from Moutai-flavour Daqu.</title>
        <authorList>
            <person name="Wang X."/>
            <person name="Zhou H."/>
        </authorList>
    </citation>
    <scope>NUCLEOTIDE SEQUENCE [LARGE SCALE GENOMIC DNA]</scope>
    <source>
        <strain evidence="1 2">FBKL4.011</strain>
    </source>
</reference>
<reference evidence="1 2" key="2">
    <citation type="submission" date="2018-06" db="EMBL/GenBank/DDBJ databases">
        <authorList>
            <person name="Zhirakovskaya E."/>
        </authorList>
    </citation>
    <scope>NUCLEOTIDE SEQUENCE [LARGE SCALE GENOMIC DNA]</scope>
    <source>
        <strain evidence="1 2">FBKL4.011</strain>
    </source>
</reference>
<sequence>MLRLKVEGSAIEVYEFLRDFEQQPQYQVKNRSSEYQDDVLPNDEVISYCHFEFTPVFEKKEIILTLDIPNYKLVLHITDFELCAISKEISYVKGSVENLTVKKTQVETKV</sequence>
<evidence type="ECO:0000313" key="2">
    <source>
        <dbReference type="Proteomes" id="UP000251213"/>
    </source>
</evidence>
<comment type="caution">
    <text evidence="1">The sequence shown here is derived from an EMBL/GenBank/DDBJ whole genome shotgun (WGS) entry which is preliminary data.</text>
</comment>
<name>A0A364K5W8_9BACL</name>
<proteinExistence type="predicted"/>
<keyword evidence="2" id="KW-1185">Reference proteome</keyword>
<dbReference type="OrthoDB" id="3004297at2"/>
<protein>
    <submittedName>
        <fullName evidence="1">Uncharacterized protein</fullName>
    </submittedName>
</protein>
<dbReference type="Proteomes" id="UP000251213">
    <property type="component" value="Unassembled WGS sequence"/>
</dbReference>
<dbReference type="EMBL" id="QJKK01000003">
    <property type="protein sequence ID" value="RAL25709.1"/>
    <property type="molecule type" value="Genomic_DNA"/>
</dbReference>
<organism evidence="1 2">
    <name type="scientific">Thermoflavimicrobium daqui</name>
    <dbReference type="NCBI Taxonomy" id="2137476"/>
    <lineage>
        <taxon>Bacteria</taxon>
        <taxon>Bacillati</taxon>
        <taxon>Bacillota</taxon>
        <taxon>Bacilli</taxon>
        <taxon>Bacillales</taxon>
        <taxon>Thermoactinomycetaceae</taxon>
        <taxon>Thermoflavimicrobium</taxon>
    </lineage>
</organism>
<accession>A0A364K5W8</accession>
<gene>
    <name evidence="1" type="ORF">DL897_06435</name>
</gene>
<dbReference type="AlphaFoldDB" id="A0A364K5W8"/>